<organism evidence="3">
    <name type="scientific">Aceria tosichella</name>
    <name type="common">wheat curl mite</name>
    <dbReference type="NCBI Taxonomy" id="561515"/>
    <lineage>
        <taxon>Eukaryota</taxon>
        <taxon>Metazoa</taxon>
        <taxon>Ecdysozoa</taxon>
        <taxon>Arthropoda</taxon>
        <taxon>Chelicerata</taxon>
        <taxon>Arachnida</taxon>
        <taxon>Acari</taxon>
        <taxon>Acariformes</taxon>
        <taxon>Trombidiformes</taxon>
        <taxon>Prostigmata</taxon>
        <taxon>Eupodina</taxon>
        <taxon>Eriophyoidea</taxon>
        <taxon>Eriophyidae</taxon>
        <taxon>Eriophyinae</taxon>
        <taxon>Aceriini</taxon>
        <taxon>Aceria</taxon>
    </lineage>
</organism>
<dbReference type="PANTHER" id="PTHR11106:SF72">
    <property type="entry name" value="GANGLIOSIDE-INDUCED DIFFERENTIATION-ASSOCIATED PROTEIN 2"/>
    <property type="match status" value="1"/>
</dbReference>
<proteinExistence type="predicted"/>
<sequence length="324" mass="36481">MDTVNVRDLQVADSTLTETDLEFYKTGETGRRWSTSPIAIDDDINRRVFLYDGDIELISAEAIVNPTNEALTELGYVLKIAGPELTEFIKKKTRNCATGEVHITPCFNPNYKHIIHAVPPKFQPKYQTAAETALFHTYFRILETMIERKIRTVVMPTLSTVKCNFPMEANCQLQLRVIRRMLEKKRHEFDKIVVHVRDIESCATCFYSYFPRTPLDQEIACYYLPGSLGGPNGEPVIPEREIRIKSKPAVLGGLHDNSIDLTTGLDLSTVVGKTAFSKMREDLESKASSTGGRCTRNFSPGSKSSQSNQIVVRKKSVFTGCNLF</sequence>
<gene>
    <name evidence="3" type="primary">GDAP2</name>
    <name evidence="3" type="ORF">g.13207</name>
</gene>
<dbReference type="InterPro" id="IPR002589">
    <property type="entry name" value="Macro_dom"/>
</dbReference>
<dbReference type="Gene3D" id="3.40.220.10">
    <property type="entry name" value="Leucine Aminopeptidase, subunit E, domain 1"/>
    <property type="match status" value="1"/>
</dbReference>
<dbReference type="EMBL" id="GGYP01001013">
    <property type="protein sequence ID" value="MDE45784.1"/>
    <property type="molecule type" value="Transcribed_RNA"/>
</dbReference>
<dbReference type="Pfam" id="PF01661">
    <property type="entry name" value="Macro"/>
    <property type="match status" value="1"/>
</dbReference>
<protein>
    <submittedName>
        <fullName evidence="3">Ganglioside-induced differentiation-associated protein 2</fullName>
    </submittedName>
</protein>
<feature type="domain" description="Macro" evidence="2">
    <location>
        <begin position="35"/>
        <end position="197"/>
    </location>
</feature>
<evidence type="ECO:0000259" key="2">
    <source>
        <dbReference type="PROSITE" id="PS51154"/>
    </source>
</evidence>
<name>A0A6G1S5K5_9ACAR</name>
<feature type="compositionally biased region" description="Polar residues" evidence="1">
    <location>
        <begin position="286"/>
        <end position="307"/>
    </location>
</feature>
<dbReference type="SUPFAM" id="SSF52949">
    <property type="entry name" value="Macro domain-like"/>
    <property type="match status" value="1"/>
</dbReference>
<evidence type="ECO:0000256" key="1">
    <source>
        <dbReference type="SAM" id="MobiDB-lite"/>
    </source>
</evidence>
<dbReference type="InterPro" id="IPR043472">
    <property type="entry name" value="Macro_dom-like"/>
</dbReference>
<evidence type="ECO:0000313" key="3">
    <source>
        <dbReference type="EMBL" id="MDE45784.1"/>
    </source>
</evidence>
<dbReference type="PROSITE" id="PS51154">
    <property type="entry name" value="MACRO"/>
    <property type="match status" value="1"/>
</dbReference>
<dbReference type="SMART" id="SM00506">
    <property type="entry name" value="A1pp"/>
    <property type="match status" value="1"/>
</dbReference>
<reference evidence="3" key="1">
    <citation type="submission" date="2018-10" db="EMBL/GenBank/DDBJ databases">
        <title>Transcriptome assembly of Aceria tosichella (Wheat curl mite) Type 2.</title>
        <authorList>
            <person name="Scully E.D."/>
            <person name="Geib S.M."/>
            <person name="Palmer N.A."/>
            <person name="Gupta A.K."/>
            <person name="Sarath G."/>
            <person name="Tatineni S."/>
        </authorList>
    </citation>
    <scope>NUCLEOTIDE SEQUENCE</scope>
    <source>
        <strain evidence="3">LincolnNE</strain>
    </source>
</reference>
<dbReference type="PANTHER" id="PTHR11106">
    <property type="entry name" value="GANGLIOSIDE INDUCED DIFFERENTIATION ASSOCIATED PROTEIN 2-RELATED"/>
    <property type="match status" value="1"/>
</dbReference>
<accession>A0A6G1S5K5</accession>
<dbReference type="AlphaFoldDB" id="A0A6G1S5K5"/>
<feature type="region of interest" description="Disordered" evidence="1">
    <location>
        <begin position="284"/>
        <end position="307"/>
    </location>
</feature>